<dbReference type="Pfam" id="PF13927">
    <property type="entry name" value="Ig_3"/>
    <property type="match status" value="4"/>
</dbReference>
<dbReference type="InterPro" id="IPR003598">
    <property type="entry name" value="Ig_sub2"/>
</dbReference>
<dbReference type="InterPro" id="IPR013783">
    <property type="entry name" value="Ig-like_fold"/>
</dbReference>
<dbReference type="SUPFAM" id="SSF48726">
    <property type="entry name" value="Immunoglobulin"/>
    <property type="match status" value="8"/>
</dbReference>
<sequence length="1521" mass="169305">MNGKDSLGECYLDDLSDCLDCRSASSSDDESDSSSIVIRKRRPVPLIYSDSEDEDMNNNVEDNNDTWSTNDKRFEHKWNQTQRADIATCSNIKILGHATPISGTGKYIADSILEFLKDREHNKQFLNFIAVGCDGTVVKEPGGGFKSLTVMRVDLQNGLFVMPQRYAVEMHDEFVLKGNTAVLKCHVPGFVKDYVIVEAWIKEPMEKVDVTSKSSRYSIFPSGELHVRHVQQSDALSSFSCRTKHRLTGLSVSSSNPARIIVTEPYGQVPPRITHTFSRITIQSGDTVQLPCAGQAFPLPTYRWYRKEGPLAASPLRLGHRREMAGGTLILRNAEARDSGRYVCVLQSSGNEDRAETELVVTVKLTVSVNPEERLADIGEAVTFNCSVRGHPVTNVRWAKNARFLSDGGRLRVISRNQLMVTSVKREDHGLYQCFASNDRDVAQGVAQLLIGDNPPEFLHTFENVTVNPGSPVSLKCSASGNPLPQITWSLDGAQVPEDQSFRSGDYVTLENTVVSYVNISRAGVEHSGEFTCTAKNDAGEIHHSRWLRIPGPPFVRPMKNQTIVAGERMKIRCPAGGYPIHRISWERDGVRLPDNHRQTVYPNGTLLVRQVERSVDEGRYTCTIRNKEGESAKGSLYITVRVRPVIEPFHLPPSVQMGQRLSITCTVVKGDPPISLRWLRDELDLPKDGDIRIHNLADYSSTLLFDPVKPEHRANYTCVASNEAGSERHSAAMVIHVPPRWKSEPNDVDVIKGRSMMIDCEAEGFPPPRLTWRKAEGSVPESYKPISSSSHLHVFENGSLTILDVGEHDAGYYLCQASNGIGSGLSKVISLTVHVAAHFTNKFHAEIVKKGQDAKLSCQAYGERPLSILWTKDKQPLNAKLMSRYRQTETVFTNGTLSELLIESVDRSDSALFTCLARNSYGKDESNIQLIIQEKPDIPQELRVTRSTSRTIDISWSPPYSGNSRLLKYLLVYEESGDPLSTSKSSSSDVKQVAIPPSETTWSINGLTPNTRYSIKISAVNDLGESEASNPVEVSTEEEAPGGPPLTVKVLPLSSTAIKVLWEPPDAALQFGTIKGYYVGYKSKESKDKYVYKTLENRENFREERILTNLERNTKYKIRVQAFNSKGAGPPSDDVEVETLEEDPPRPPSLEILGMTSSSVTLKWKKDDGDTTPASGYIIYYKKEYGSWKSEEVFGDINTYTISNLQCGMRYEFYITTMDGNGEKSEIIAGRTSGRAPIAPEKEDLLVVNDTSIIIQLNSWKSGGCPITHFEIKYKQQRQKNWILFADRVSSNRKSITVSNLLPSTWYQLQLTSHNEAGPTEAEYIFTTGAALKGGSPDAVLVSDEAVPFYLELEVVLPVSLSLVVVVAVLVLVCLIVKKRNPTETSQTAASATYVSRKSQAGESVHLCEMEKSVYQRPVSRTDPIYYPTPYATTHIADGSCRKSLEAVERELQDEPQYATVKRTPRPPKSDVHIYHYPVHIPPELLDELQATSSQWDDDGRSSLMDTGAYIGRRSSRVTT</sequence>
<dbReference type="InterPro" id="IPR036179">
    <property type="entry name" value="Ig-like_dom_sf"/>
</dbReference>
<evidence type="ECO:0000259" key="18">
    <source>
        <dbReference type="PROSITE" id="PS50853"/>
    </source>
</evidence>
<dbReference type="GO" id="GO:0045202">
    <property type="term" value="C:synapse"/>
    <property type="evidence" value="ECO:0007669"/>
    <property type="project" value="UniProtKB-SubCell"/>
</dbReference>
<dbReference type="EMBL" id="JABXBU010002228">
    <property type="protein sequence ID" value="KAF8769828.1"/>
    <property type="molecule type" value="Genomic_DNA"/>
</dbReference>
<dbReference type="Pfam" id="PF00041">
    <property type="entry name" value="fn3"/>
    <property type="match status" value="3"/>
</dbReference>
<evidence type="ECO:0000256" key="11">
    <source>
        <dbReference type="ARBA" id="ARBA00023157"/>
    </source>
</evidence>
<dbReference type="GO" id="GO:0005886">
    <property type="term" value="C:plasma membrane"/>
    <property type="evidence" value="ECO:0007669"/>
    <property type="project" value="UniProtKB-SubCell"/>
</dbReference>
<dbReference type="InterPro" id="IPR036116">
    <property type="entry name" value="FN3_sf"/>
</dbReference>
<evidence type="ECO:0000256" key="15">
    <source>
        <dbReference type="SAM" id="MobiDB-lite"/>
    </source>
</evidence>
<keyword evidence="2" id="KW-1003">Cell membrane</keyword>
<evidence type="ECO:0000256" key="5">
    <source>
        <dbReference type="ARBA" id="ARBA00022737"/>
    </source>
</evidence>
<dbReference type="FunFam" id="2.60.40.10:FF:000324">
    <property type="entry name" value="Down syndrome cell adhesion molecule, isoform D"/>
    <property type="match status" value="1"/>
</dbReference>
<feature type="domain" description="Ig-like" evidence="17">
    <location>
        <begin position="163"/>
        <end position="253"/>
    </location>
</feature>
<evidence type="ECO:0000313" key="20">
    <source>
        <dbReference type="Proteomes" id="UP000807504"/>
    </source>
</evidence>
<proteinExistence type="predicted"/>
<keyword evidence="13" id="KW-0393">Immunoglobulin domain</keyword>
<evidence type="ECO:0000256" key="14">
    <source>
        <dbReference type="ARBA" id="ARBA00034103"/>
    </source>
</evidence>
<feature type="domain" description="Ig-like" evidence="17">
    <location>
        <begin position="740"/>
        <end position="833"/>
    </location>
</feature>
<keyword evidence="5" id="KW-0677">Repeat</keyword>
<dbReference type="SUPFAM" id="SSF49265">
    <property type="entry name" value="Fibronectin type III"/>
    <property type="match status" value="2"/>
</dbReference>
<feature type="domain" description="Ig-like" evidence="17">
    <location>
        <begin position="365"/>
        <end position="447"/>
    </location>
</feature>
<dbReference type="CDD" id="cd00063">
    <property type="entry name" value="FN3"/>
    <property type="match status" value="4"/>
</dbReference>
<dbReference type="InterPro" id="IPR056754">
    <property type="entry name" value="DSCAM/DSCAML_C"/>
</dbReference>
<keyword evidence="6" id="KW-0130">Cell adhesion</keyword>
<name>A0A8T0EEG4_ARGBR</name>
<dbReference type="PANTHER" id="PTHR44170">
    <property type="entry name" value="PROTEIN SIDEKICK"/>
    <property type="match status" value="1"/>
</dbReference>
<feature type="domain" description="Ig-like" evidence="17">
    <location>
        <begin position="849"/>
        <end position="930"/>
    </location>
</feature>
<feature type="domain" description="Ig-like" evidence="17">
    <location>
        <begin position="271"/>
        <end position="362"/>
    </location>
</feature>
<dbReference type="CDD" id="cd20956">
    <property type="entry name" value="IgI_4_Dscam"/>
    <property type="match status" value="1"/>
</dbReference>
<evidence type="ECO:0000256" key="16">
    <source>
        <dbReference type="SAM" id="Phobius"/>
    </source>
</evidence>
<dbReference type="CDD" id="cd20958">
    <property type="entry name" value="IgI_5_Dscam"/>
    <property type="match status" value="1"/>
</dbReference>
<keyword evidence="12" id="KW-0325">Glycoprotein</keyword>
<dbReference type="FunFam" id="2.60.40.10:FF:000719">
    <property type="entry name" value="nephrin isoform X1"/>
    <property type="match status" value="1"/>
</dbReference>
<gene>
    <name evidence="19" type="ORF">HNY73_017435</name>
</gene>
<dbReference type="InterPro" id="IPR007110">
    <property type="entry name" value="Ig-like_dom"/>
</dbReference>
<evidence type="ECO:0000256" key="3">
    <source>
        <dbReference type="ARBA" id="ARBA00022692"/>
    </source>
</evidence>
<dbReference type="FunFam" id="2.60.40.10:FF:000104">
    <property type="entry name" value="Down syndrome cell adhesion molecule b"/>
    <property type="match status" value="1"/>
</dbReference>
<keyword evidence="9" id="KW-0770">Synapse</keyword>
<dbReference type="Proteomes" id="UP000807504">
    <property type="component" value="Unassembled WGS sequence"/>
</dbReference>
<evidence type="ECO:0000256" key="10">
    <source>
        <dbReference type="ARBA" id="ARBA00023136"/>
    </source>
</evidence>
<feature type="region of interest" description="Disordered" evidence="15">
    <location>
        <begin position="49"/>
        <end position="68"/>
    </location>
</feature>
<reference evidence="19" key="1">
    <citation type="journal article" date="2020" name="bioRxiv">
        <title>Chromosome-level reference genome of the European wasp spider Argiope bruennichi: a resource for studies on range expansion and evolutionary adaptation.</title>
        <authorList>
            <person name="Sheffer M.M."/>
            <person name="Hoppe A."/>
            <person name="Krehenwinkel H."/>
            <person name="Uhl G."/>
            <person name="Kuss A.W."/>
            <person name="Jensen L."/>
            <person name="Jensen C."/>
            <person name="Gillespie R.G."/>
            <person name="Hoff K.J."/>
            <person name="Prost S."/>
        </authorList>
    </citation>
    <scope>NUCLEOTIDE SEQUENCE</scope>
</reference>
<feature type="compositionally biased region" description="Acidic residues" evidence="15">
    <location>
        <begin position="1134"/>
        <end position="1143"/>
    </location>
</feature>
<dbReference type="PANTHER" id="PTHR44170:SF56">
    <property type="entry name" value="FIBRONECTIN TYPE-III DOMAIN-CONTAINING PROTEIN"/>
    <property type="match status" value="1"/>
</dbReference>
<keyword evidence="8 16" id="KW-1133">Transmembrane helix</keyword>
<feature type="domain" description="Fibronectin type-III" evidence="18">
    <location>
        <begin position="1145"/>
        <end position="1240"/>
    </location>
</feature>
<keyword evidence="7" id="KW-0524">Neurogenesis</keyword>
<feature type="region of interest" description="Disordered" evidence="15">
    <location>
        <begin position="1494"/>
        <end position="1521"/>
    </location>
</feature>
<protein>
    <submittedName>
        <fullName evidence="19">Down syndrome cell adhesion molecule-like</fullName>
    </submittedName>
</protein>
<feature type="domain" description="Ig-like" evidence="17">
    <location>
        <begin position="553"/>
        <end position="640"/>
    </location>
</feature>
<keyword evidence="20" id="KW-1185">Reference proteome</keyword>
<dbReference type="Pfam" id="PF07679">
    <property type="entry name" value="I-set"/>
    <property type="match status" value="3"/>
</dbReference>
<evidence type="ECO:0000256" key="2">
    <source>
        <dbReference type="ARBA" id="ARBA00022475"/>
    </source>
</evidence>
<evidence type="ECO:0000256" key="12">
    <source>
        <dbReference type="ARBA" id="ARBA00023180"/>
    </source>
</evidence>
<feature type="domain" description="Fibronectin type-III" evidence="18">
    <location>
        <begin position="1242"/>
        <end position="1332"/>
    </location>
</feature>
<dbReference type="FunFam" id="2.60.40.10:FF:000333">
    <property type="entry name" value="Down syndrome cell adhesion molecule"/>
    <property type="match status" value="1"/>
</dbReference>
<keyword evidence="4" id="KW-0732">Signal</keyword>
<reference evidence="19" key="2">
    <citation type="submission" date="2020-06" db="EMBL/GenBank/DDBJ databases">
        <authorList>
            <person name="Sheffer M."/>
        </authorList>
    </citation>
    <scope>NUCLEOTIDE SEQUENCE</scope>
</reference>
<keyword evidence="3 16" id="KW-0812">Transmembrane</keyword>
<evidence type="ECO:0000256" key="8">
    <source>
        <dbReference type="ARBA" id="ARBA00022989"/>
    </source>
</evidence>
<dbReference type="SMART" id="SM00409">
    <property type="entry name" value="IG"/>
    <property type="match status" value="8"/>
</dbReference>
<evidence type="ECO:0000256" key="9">
    <source>
        <dbReference type="ARBA" id="ARBA00023018"/>
    </source>
</evidence>
<dbReference type="FunFam" id="2.60.40.10:FF:000017">
    <property type="entry name" value="Down syndrome cell adhesion molecule b"/>
    <property type="match status" value="1"/>
</dbReference>
<feature type="region of interest" description="Disordered" evidence="15">
    <location>
        <begin position="1126"/>
        <end position="1152"/>
    </location>
</feature>
<evidence type="ECO:0000256" key="7">
    <source>
        <dbReference type="ARBA" id="ARBA00022902"/>
    </source>
</evidence>
<keyword evidence="10 16" id="KW-0472">Membrane</keyword>
<organism evidence="19 20">
    <name type="scientific">Argiope bruennichi</name>
    <name type="common">Wasp spider</name>
    <name type="synonym">Aranea bruennichi</name>
    <dbReference type="NCBI Taxonomy" id="94029"/>
    <lineage>
        <taxon>Eukaryota</taxon>
        <taxon>Metazoa</taxon>
        <taxon>Ecdysozoa</taxon>
        <taxon>Arthropoda</taxon>
        <taxon>Chelicerata</taxon>
        <taxon>Arachnida</taxon>
        <taxon>Araneae</taxon>
        <taxon>Araneomorphae</taxon>
        <taxon>Entelegynae</taxon>
        <taxon>Araneoidea</taxon>
        <taxon>Araneidae</taxon>
        <taxon>Argiope</taxon>
    </lineage>
</organism>
<dbReference type="GO" id="GO:0030154">
    <property type="term" value="P:cell differentiation"/>
    <property type="evidence" value="ECO:0007669"/>
    <property type="project" value="UniProtKB-ARBA"/>
</dbReference>
<accession>A0A8T0EEG4</accession>
<dbReference type="SMART" id="SM00408">
    <property type="entry name" value="IGc2"/>
    <property type="match status" value="7"/>
</dbReference>
<dbReference type="Gene3D" id="2.60.40.10">
    <property type="entry name" value="Immunoglobulins"/>
    <property type="match status" value="12"/>
</dbReference>
<comment type="subcellular location">
    <subcellularLocation>
        <location evidence="1">Cell membrane</location>
        <topology evidence="1">Single-pass type I membrane protein</topology>
    </subcellularLocation>
    <subcellularLocation>
        <location evidence="14">Synapse</location>
    </subcellularLocation>
</comment>
<evidence type="ECO:0000313" key="19">
    <source>
        <dbReference type="EMBL" id="KAF8769828.1"/>
    </source>
</evidence>
<dbReference type="Pfam" id="PF25059">
    <property type="entry name" value="FN3_DSCAM-DSCAML_C"/>
    <property type="match status" value="1"/>
</dbReference>
<dbReference type="PROSITE" id="PS50853">
    <property type="entry name" value="FN3"/>
    <property type="match status" value="4"/>
</dbReference>
<dbReference type="GO" id="GO:0009653">
    <property type="term" value="P:anatomical structure morphogenesis"/>
    <property type="evidence" value="ECO:0007669"/>
    <property type="project" value="UniProtKB-ARBA"/>
</dbReference>
<feature type="domain" description="Ig-like" evidence="17">
    <location>
        <begin position="645"/>
        <end position="735"/>
    </location>
</feature>
<evidence type="ECO:0000256" key="4">
    <source>
        <dbReference type="ARBA" id="ARBA00022729"/>
    </source>
</evidence>
<dbReference type="PROSITE" id="PS50835">
    <property type="entry name" value="IG_LIKE"/>
    <property type="match status" value="8"/>
</dbReference>
<dbReference type="InterPro" id="IPR013098">
    <property type="entry name" value="Ig_I-set"/>
</dbReference>
<dbReference type="GO" id="GO:0007399">
    <property type="term" value="P:nervous system development"/>
    <property type="evidence" value="ECO:0007669"/>
    <property type="project" value="UniProtKB-KW"/>
</dbReference>
<keyword evidence="11" id="KW-1015">Disulfide bond</keyword>
<dbReference type="GO" id="GO:0098609">
    <property type="term" value="P:cell-cell adhesion"/>
    <property type="evidence" value="ECO:0007669"/>
    <property type="project" value="TreeGrafter"/>
</dbReference>
<comment type="caution">
    <text evidence="19">The sequence shown here is derived from an EMBL/GenBank/DDBJ whole genome shotgun (WGS) entry which is preliminary data.</text>
</comment>
<dbReference type="FunFam" id="2.60.40.10:FF:000120">
    <property type="entry name" value="Down syndrome cell adhesion molecule like 1"/>
    <property type="match status" value="1"/>
</dbReference>
<feature type="domain" description="Ig-like" evidence="17">
    <location>
        <begin position="456"/>
        <end position="549"/>
    </location>
</feature>
<evidence type="ECO:0000256" key="13">
    <source>
        <dbReference type="ARBA" id="ARBA00023319"/>
    </source>
</evidence>
<feature type="domain" description="Fibronectin type-III" evidence="18">
    <location>
        <begin position="1045"/>
        <end position="1143"/>
    </location>
</feature>
<dbReference type="InterPro" id="IPR003961">
    <property type="entry name" value="FN3_dom"/>
</dbReference>
<evidence type="ECO:0000259" key="17">
    <source>
        <dbReference type="PROSITE" id="PS50835"/>
    </source>
</evidence>
<evidence type="ECO:0000256" key="6">
    <source>
        <dbReference type="ARBA" id="ARBA00022889"/>
    </source>
</evidence>
<evidence type="ECO:0000256" key="1">
    <source>
        <dbReference type="ARBA" id="ARBA00004251"/>
    </source>
</evidence>
<feature type="transmembrane region" description="Helical" evidence="16">
    <location>
        <begin position="1356"/>
        <end position="1378"/>
    </location>
</feature>
<dbReference type="InterPro" id="IPR003599">
    <property type="entry name" value="Ig_sub"/>
</dbReference>
<feature type="domain" description="Fibronectin type-III" evidence="18">
    <location>
        <begin position="939"/>
        <end position="1040"/>
    </location>
</feature>
<dbReference type="SMART" id="SM00060">
    <property type="entry name" value="FN3"/>
    <property type="match status" value="4"/>
</dbReference>